<dbReference type="AlphaFoldDB" id="A0A6C1B208"/>
<dbReference type="Proteomes" id="UP000501991">
    <property type="component" value="Chromosome"/>
</dbReference>
<protein>
    <submittedName>
        <fullName evidence="1">Uncharacterized protein</fullName>
    </submittedName>
</protein>
<name>A0A6C1B208_9RHOO</name>
<evidence type="ECO:0000313" key="1">
    <source>
        <dbReference type="EMBL" id="QID17666.1"/>
    </source>
</evidence>
<reference evidence="1 2" key="1">
    <citation type="submission" date="2020-02" db="EMBL/GenBank/DDBJ databases">
        <title>Nitrogenibacter mangrovi gen. nov., sp. nov. isolated from mangrove sediment, a denitrifying betaproteobacterium.</title>
        <authorList>
            <person name="Liao H."/>
            <person name="Tian Y."/>
        </authorList>
    </citation>
    <scope>NUCLEOTIDE SEQUENCE [LARGE SCALE GENOMIC DNA]</scope>
    <source>
        <strain evidence="1 2">M9-3-2</strain>
    </source>
</reference>
<dbReference type="RefSeq" id="WP_173764830.1">
    <property type="nucleotide sequence ID" value="NZ_CP048836.1"/>
</dbReference>
<evidence type="ECO:0000313" key="2">
    <source>
        <dbReference type="Proteomes" id="UP000501991"/>
    </source>
</evidence>
<keyword evidence="2" id="KW-1185">Reference proteome</keyword>
<gene>
    <name evidence="1" type="ORF">G3580_08425</name>
</gene>
<dbReference type="KEGG" id="azq:G3580_08425"/>
<organism evidence="1 2">
    <name type="scientific">Nitrogeniibacter mangrovi</name>
    <dbReference type="NCBI Taxonomy" id="2016596"/>
    <lineage>
        <taxon>Bacteria</taxon>
        <taxon>Pseudomonadati</taxon>
        <taxon>Pseudomonadota</taxon>
        <taxon>Betaproteobacteria</taxon>
        <taxon>Rhodocyclales</taxon>
        <taxon>Zoogloeaceae</taxon>
        <taxon>Nitrogeniibacter</taxon>
    </lineage>
</organism>
<proteinExistence type="predicted"/>
<accession>A0A6C1B208</accession>
<dbReference type="EMBL" id="CP048836">
    <property type="protein sequence ID" value="QID17666.1"/>
    <property type="molecule type" value="Genomic_DNA"/>
</dbReference>
<sequence>MNARLISVEDDEGGAAVIEIGGIEVTVMDCLGYGTSNQPYPKVGAVFEARFTCLFDDGTPTDWLAVFSGNPQQQQRLEPTGIWSYRAYGKLVAGSNPDDGLLADCGGPHIPLPIDVNGGENIGSFVAFNIMRLSVWRA</sequence>